<evidence type="ECO:0000256" key="3">
    <source>
        <dbReference type="ARBA" id="ARBA00022448"/>
    </source>
</evidence>
<reference evidence="10 11" key="1">
    <citation type="journal article" date="2019" name="Sci. Rep.">
        <title>Comparative genomics of chytrid fungi reveal insights into the obligate biotrophic and pathogenic lifestyle of Synchytrium endobioticum.</title>
        <authorList>
            <person name="van de Vossenberg B.T.L.H."/>
            <person name="Warris S."/>
            <person name="Nguyen H.D.T."/>
            <person name="van Gent-Pelzer M.P.E."/>
            <person name="Joly D.L."/>
            <person name="van de Geest H.C."/>
            <person name="Bonants P.J.M."/>
            <person name="Smith D.S."/>
            <person name="Levesque C.A."/>
            <person name="van der Lee T.A.J."/>
        </authorList>
    </citation>
    <scope>NUCLEOTIDE SEQUENCE [LARGE SCALE GENOMIC DNA]</scope>
    <source>
        <strain evidence="10 11">LEV6574</strain>
    </source>
</reference>
<dbReference type="GO" id="GO:0035673">
    <property type="term" value="F:oligopeptide transmembrane transporter activity"/>
    <property type="evidence" value="ECO:0007669"/>
    <property type="project" value="InterPro"/>
</dbReference>
<keyword evidence="5" id="KW-0571">Peptide transport</keyword>
<dbReference type="OrthoDB" id="9986677at2759"/>
<keyword evidence="3" id="KW-0813">Transport</keyword>
<dbReference type="PANTHER" id="PTHR22601">
    <property type="entry name" value="ISP4 LIKE PROTEIN"/>
    <property type="match status" value="1"/>
</dbReference>
<comment type="similarity">
    <text evidence="2">Belongs to the oligopeptide OPT transporter family.</text>
</comment>
<dbReference type="VEuPathDB" id="FungiDB:SeMB42_g01418"/>
<sequence>MPIQRKADGLHVGDEQWNPRYSSIFYAASVIWGMIGPAKFFGEMYRSIYWFFLVGAVTPIPFALLHYKYPKAGFDLIHWPIIFQSTVFIAQNGGNTITTAFIVSLVFMWYIRKYHSRWFYKYNYTLSAALDSGSFLTNFLIYLLFTLPKTINGQGLFVNWALNPNQQFWKSTEYCATADTFT</sequence>
<evidence type="ECO:0000313" key="11">
    <source>
        <dbReference type="Proteomes" id="UP000320475"/>
    </source>
</evidence>
<name>A0A507CUF0_9FUNG</name>
<proteinExistence type="inferred from homology"/>
<evidence type="ECO:0000256" key="7">
    <source>
        <dbReference type="ARBA" id="ARBA00022989"/>
    </source>
</evidence>
<dbReference type="AlphaFoldDB" id="A0A507CUF0"/>
<dbReference type="GO" id="GO:0015031">
    <property type="term" value="P:protein transport"/>
    <property type="evidence" value="ECO:0007669"/>
    <property type="project" value="UniProtKB-KW"/>
</dbReference>
<feature type="transmembrane region" description="Helical" evidence="9">
    <location>
        <begin position="87"/>
        <end position="111"/>
    </location>
</feature>
<comment type="caution">
    <text evidence="10">The sequence shown here is derived from an EMBL/GenBank/DDBJ whole genome shotgun (WGS) entry which is preliminary data.</text>
</comment>
<gene>
    <name evidence="10" type="ORF">SeLEV6574_g05422</name>
</gene>
<evidence type="ECO:0000256" key="4">
    <source>
        <dbReference type="ARBA" id="ARBA00022692"/>
    </source>
</evidence>
<accession>A0A507CUF0</accession>
<feature type="transmembrane region" description="Helical" evidence="9">
    <location>
        <begin position="123"/>
        <end position="145"/>
    </location>
</feature>
<keyword evidence="6" id="KW-0653">Protein transport</keyword>
<feature type="transmembrane region" description="Helical" evidence="9">
    <location>
        <begin position="48"/>
        <end position="67"/>
    </location>
</feature>
<dbReference type="InterPro" id="IPR004648">
    <property type="entry name" value="Oligpept_transpt"/>
</dbReference>
<evidence type="ECO:0000313" key="10">
    <source>
        <dbReference type="EMBL" id="TPX42766.1"/>
    </source>
</evidence>
<feature type="transmembrane region" description="Helical" evidence="9">
    <location>
        <begin position="23"/>
        <end position="41"/>
    </location>
</feature>
<evidence type="ECO:0000256" key="6">
    <source>
        <dbReference type="ARBA" id="ARBA00022927"/>
    </source>
</evidence>
<evidence type="ECO:0000256" key="1">
    <source>
        <dbReference type="ARBA" id="ARBA00004141"/>
    </source>
</evidence>
<dbReference type="EMBL" id="QEAM01000254">
    <property type="protein sequence ID" value="TPX42766.1"/>
    <property type="molecule type" value="Genomic_DNA"/>
</dbReference>
<comment type="subcellular location">
    <subcellularLocation>
        <location evidence="1">Membrane</location>
        <topology evidence="1">Multi-pass membrane protein</topology>
    </subcellularLocation>
</comment>
<evidence type="ECO:0000256" key="9">
    <source>
        <dbReference type="SAM" id="Phobius"/>
    </source>
</evidence>
<protein>
    <recommendedName>
        <fullName evidence="12">OPT family small oligopeptide transporter</fullName>
    </recommendedName>
</protein>
<evidence type="ECO:0000256" key="2">
    <source>
        <dbReference type="ARBA" id="ARBA00008807"/>
    </source>
</evidence>
<dbReference type="Proteomes" id="UP000320475">
    <property type="component" value="Unassembled WGS sequence"/>
</dbReference>
<dbReference type="GO" id="GO:0016020">
    <property type="term" value="C:membrane"/>
    <property type="evidence" value="ECO:0007669"/>
    <property type="project" value="UniProtKB-SubCell"/>
</dbReference>
<evidence type="ECO:0000256" key="8">
    <source>
        <dbReference type="ARBA" id="ARBA00023136"/>
    </source>
</evidence>
<keyword evidence="7 9" id="KW-1133">Transmembrane helix</keyword>
<keyword evidence="8 9" id="KW-0472">Membrane</keyword>
<evidence type="ECO:0008006" key="12">
    <source>
        <dbReference type="Google" id="ProtNLM"/>
    </source>
</evidence>
<keyword evidence="4 9" id="KW-0812">Transmembrane</keyword>
<organism evidence="10 11">
    <name type="scientific">Synchytrium endobioticum</name>
    <dbReference type="NCBI Taxonomy" id="286115"/>
    <lineage>
        <taxon>Eukaryota</taxon>
        <taxon>Fungi</taxon>
        <taxon>Fungi incertae sedis</taxon>
        <taxon>Chytridiomycota</taxon>
        <taxon>Chytridiomycota incertae sedis</taxon>
        <taxon>Chytridiomycetes</taxon>
        <taxon>Synchytriales</taxon>
        <taxon>Synchytriaceae</taxon>
        <taxon>Synchytrium</taxon>
    </lineage>
</organism>
<evidence type="ECO:0000256" key="5">
    <source>
        <dbReference type="ARBA" id="ARBA00022856"/>
    </source>
</evidence>
<dbReference type="InterPro" id="IPR004813">
    <property type="entry name" value="OPT"/>
</dbReference>
<dbReference type="Pfam" id="PF03169">
    <property type="entry name" value="OPT"/>
    <property type="match status" value="1"/>
</dbReference>